<dbReference type="Proteomes" id="UP000076532">
    <property type="component" value="Unassembled WGS sequence"/>
</dbReference>
<evidence type="ECO:0000313" key="2">
    <source>
        <dbReference type="Proteomes" id="UP000076532"/>
    </source>
</evidence>
<reference evidence="1 2" key="1">
    <citation type="journal article" date="2016" name="Mol. Biol. Evol.">
        <title>Comparative Genomics of Early-Diverging Mushroom-Forming Fungi Provides Insights into the Origins of Lignocellulose Decay Capabilities.</title>
        <authorList>
            <person name="Nagy L.G."/>
            <person name="Riley R."/>
            <person name="Tritt A."/>
            <person name="Adam C."/>
            <person name="Daum C."/>
            <person name="Floudas D."/>
            <person name="Sun H."/>
            <person name="Yadav J.S."/>
            <person name="Pangilinan J."/>
            <person name="Larsson K.H."/>
            <person name="Matsuura K."/>
            <person name="Barry K."/>
            <person name="Labutti K."/>
            <person name="Kuo R."/>
            <person name="Ohm R.A."/>
            <person name="Bhattacharya S.S."/>
            <person name="Shirouzu T."/>
            <person name="Yoshinaga Y."/>
            <person name="Martin F.M."/>
            <person name="Grigoriev I.V."/>
            <person name="Hibbett D.S."/>
        </authorList>
    </citation>
    <scope>NUCLEOTIDE SEQUENCE [LARGE SCALE GENOMIC DNA]</scope>
    <source>
        <strain evidence="1 2">CBS 109695</strain>
    </source>
</reference>
<name>A0A166FU57_9AGAM</name>
<accession>A0A166FU57</accession>
<dbReference type="AlphaFoldDB" id="A0A166FU57"/>
<keyword evidence="2" id="KW-1185">Reference proteome</keyword>
<evidence type="ECO:0000313" key="1">
    <source>
        <dbReference type="EMBL" id="KZP17163.1"/>
    </source>
</evidence>
<proteinExistence type="predicted"/>
<sequence length="145" mass="14955">MPEMAGSYPDACDDPSAAVPNICAFIRASCDRELIHLFWKTLVASGEVVSSMGKLRGNRSSFMLPSSSSTAHSQDANTGLRMSPTAVLTVTIPTIPLGSIRLPGSPNGSITPSGLDASICSTNVIRLHGLSLASPTVDVVNAAAT</sequence>
<dbReference type="EMBL" id="KV417585">
    <property type="protein sequence ID" value="KZP17163.1"/>
    <property type="molecule type" value="Genomic_DNA"/>
</dbReference>
<protein>
    <submittedName>
        <fullName evidence="1">Uncharacterized protein</fullName>
    </submittedName>
</protein>
<organism evidence="1 2">
    <name type="scientific">Athelia psychrophila</name>
    <dbReference type="NCBI Taxonomy" id="1759441"/>
    <lineage>
        <taxon>Eukaryota</taxon>
        <taxon>Fungi</taxon>
        <taxon>Dikarya</taxon>
        <taxon>Basidiomycota</taxon>
        <taxon>Agaricomycotina</taxon>
        <taxon>Agaricomycetes</taxon>
        <taxon>Agaricomycetidae</taxon>
        <taxon>Atheliales</taxon>
        <taxon>Atheliaceae</taxon>
        <taxon>Athelia</taxon>
    </lineage>
</organism>
<gene>
    <name evidence="1" type="ORF">FIBSPDRAFT_894430</name>
</gene>